<proteinExistence type="predicted"/>
<evidence type="ECO:0000313" key="1">
    <source>
        <dbReference type="EMBL" id="VVC36173.1"/>
    </source>
</evidence>
<dbReference type="Proteomes" id="UP000325440">
    <property type="component" value="Unassembled WGS sequence"/>
</dbReference>
<accession>A0A5E4MXJ7</accession>
<sequence length="146" mass="17434">MPLFKSRLLLLKSKITLYKVIVKLFALYACSAWATTKSDKKVFGRKILRKIFGSKKNNIGECEMRNNEELDNLCKEPTIIGTPKSTRISWRPKGRPRQRWVYRIQEDLKFLNLRDAEECVKDREGWRHNVVFGFYRPLKPRRRRTC</sequence>
<dbReference type="AlphaFoldDB" id="A0A5E4MXJ7"/>
<evidence type="ECO:0000313" key="2">
    <source>
        <dbReference type="Proteomes" id="UP000325440"/>
    </source>
</evidence>
<gene>
    <name evidence="1" type="ORF">CINCED_3A023868</name>
</gene>
<dbReference type="OrthoDB" id="6623323at2759"/>
<protein>
    <submittedName>
        <fullName evidence="1">Uncharacterized protein</fullName>
    </submittedName>
</protein>
<keyword evidence="2" id="KW-1185">Reference proteome</keyword>
<dbReference type="EMBL" id="CABPRJ010001431">
    <property type="protein sequence ID" value="VVC36173.1"/>
    <property type="molecule type" value="Genomic_DNA"/>
</dbReference>
<name>A0A5E4MXJ7_9HEMI</name>
<reference evidence="1 2" key="1">
    <citation type="submission" date="2019-08" db="EMBL/GenBank/DDBJ databases">
        <authorList>
            <person name="Alioto T."/>
            <person name="Alioto T."/>
            <person name="Gomez Garrido J."/>
        </authorList>
    </citation>
    <scope>NUCLEOTIDE SEQUENCE [LARGE SCALE GENOMIC DNA]</scope>
</reference>
<organism evidence="1 2">
    <name type="scientific">Cinara cedri</name>
    <dbReference type="NCBI Taxonomy" id="506608"/>
    <lineage>
        <taxon>Eukaryota</taxon>
        <taxon>Metazoa</taxon>
        <taxon>Ecdysozoa</taxon>
        <taxon>Arthropoda</taxon>
        <taxon>Hexapoda</taxon>
        <taxon>Insecta</taxon>
        <taxon>Pterygota</taxon>
        <taxon>Neoptera</taxon>
        <taxon>Paraneoptera</taxon>
        <taxon>Hemiptera</taxon>
        <taxon>Sternorrhyncha</taxon>
        <taxon>Aphidomorpha</taxon>
        <taxon>Aphidoidea</taxon>
        <taxon>Aphididae</taxon>
        <taxon>Lachninae</taxon>
        <taxon>Cinara</taxon>
    </lineage>
</organism>